<dbReference type="GO" id="GO:0008556">
    <property type="term" value="F:P-type potassium transmembrane transporter activity"/>
    <property type="evidence" value="ECO:0007669"/>
    <property type="project" value="InterPro"/>
</dbReference>
<dbReference type="Pfam" id="PF03814">
    <property type="entry name" value="KdpA"/>
    <property type="match status" value="1"/>
</dbReference>
<protein>
    <submittedName>
        <fullName evidence="1">Potassium-transporting ATPase subunit A</fullName>
        <ecNumber evidence="1">3.6.3.12</ecNumber>
    </submittedName>
</protein>
<dbReference type="PANTHER" id="PTHR30607:SF2">
    <property type="entry name" value="POTASSIUM-TRANSPORTING ATPASE POTASSIUM-BINDING SUBUNIT"/>
    <property type="match status" value="1"/>
</dbReference>
<proteinExistence type="predicted"/>
<evidence type="ECO:0000313" key="1">
    <source>
        <dbReference type="EMBL" id="STM20774.1"/>
    </source>
</evidence>
<evidence type="ECO:0000313" key="2">
    <source>
        <dbReference type="Proteomes" id="UP000254174"/>
    </source>
</evidence>
<dbReference type="GO" id="GO:0016787">
    <property type="term" value="F:hydrolase activity"/>
    <property type="evidence" value="ECO:0007669"/>
    <property type="project" value="UniProtKB-KW"/>
</dbReference>
<organism evidence="1 2">
    <name type="scientific">Escherichia coli</name>
    <dbReference type="NCBI Taxonomy" id="562"/>
    <lineage>
        <taxon>Bacteria</taxon>
        <taxon>Pseudomonadati</taxon>
        <taxon>Pseudomonadota</taxon>
        <taxon>Gammaproteobacteria</taxon>
        <taxon>Enterobacterales</taxon>
        <taxon>Enterobacteriaceae</taxon>
        <taxon>Escherichia</taxon>
    </lineage>
</organism>
<dbReference type="GO" id="GO:0005886">
    <property type="term" value="C:plasma membrane"/>
    <property type="evidence" value="ECO:0007669"/>
    <property type="project" value="TreeGrafter"/>
</dbReference>
<dbReference type="InterPro" id="IPR004623">
    <property type="entry name" value="KdpA"/>
</dbReference>
<dbReference type="Proteomes" id="UP000254174">
    <property type="component" value="Unassembled WGS sequence"/>
</dbReference>
<dbReference type="AlphaFoldDB" id="A0A2X1NDX5"/>
<reference evidence="1 2" key="1">
    <citation type="submission" date="2018-06" db="EMBL/GenBank/DDBJ databases">
        <authorList>
            <consortium name="Pathogen Informatics"/>
            <person name="Doyle S."/>
        </authorList>
    </citation>
    <scope>NUCLEOTIDE SEQUENCE [LARGE SCALE GENOMIC DNA]</scope>
    <source>
        <strain evidence="1 2">NCTC7922</strain>
    </source>
</reference>
<name>A0A2X1NDX5_ECOLX</name>
<dbReference type="EC" id="3.6.3.12" evidence="1"/>
<keyword evidence="1" id="KW-0378">Hydrolase</keyword>
<accession>A0A2X1NDX5</accession>
<sequence>MKLTALAILVTPTLVLMGAALAMMTDAGRSAMLNPGPHGFSEVLYAVSSAANNNGSAFAGLSANSPFWNCLLAFCMFVGRFGVIIPVMAIAGSLVSKKSQPASSGTLPTHGPLFVGLLIGTVLLVGALTFIPALALGPVAEYLS</sequence>
<gene>
    <name evidence="1" type="primary">kdpA_1</name>
    <name evidence="1" type="ORF">NCTC7922_06603</name>
</gene>
<dbReference type="PANTHER" id="PTHR30607">
    <property type="entry name" value="POTASSIUM-TRANSPORTING ATPASE A CHAIN"/>
    <property type="match status" value="1"/>
</dbReference>
<dbReference type="EMBL" id="UGFC01000006">
    <property type="protein sequence ID" value="STM20774.1"/>
    <property type="molecule type" value="Genomic_DNA"/>
</dbReference>